<dbReference type="PANTHER" id="PTHR23266">
    <property type="entry name" value="IMMUNOGLOBULIN HEAVY CHAIN"/>
    <property type="match status" value="1"/>
</dbReference>
<dbReference type="Proteomes" id="UP000694567">
    <property type="component" value="Unplaced"/>
</dbReference>
<dbReference type="InterPro" id="IPR013783">
    <property type="entry name" value="Ig-like_fold"/>
</dbReference>
<dbReference type="InterPro" id="IPR050199">
    <property type="entry name" value="IgHV"/>
</dbReference>
<dbReference type="GO" id="GO:0019814">
    <property type="term" value="C:immunoglobulin complex"/>
    <property type="evidence" value="ECO:0007669"/>
    <property type="project" value="UniProtKB-KW"/>
</dbReference>
<proteinExistence type="predicted"/>
<evidence type="ECO:0000256" key="3">
    <source>
        <dbReference type="ARBA" id="ARBA00043265"/>
    </source>
</evidence>
<dbReference type="SUPFAM" id="SSF48726">
    <property type="entry name" value="Immunoglobulin"/>
    <property type="match status" value="1"/>
</dbReference>
<keyword evidence="2" id="KW-1064">Adaptive immunity</keyword>
<evidence type="ECO:0000259" key="4">
    <source>
        <dbReference type="SMART" id="SM00406"/>
    </source>
</evidence>
<accession>A0A8C0F7F4</accession>
<dbReference type="Pfam" id="PF07686">
    <property type="entry name" value="V-set"/>
    <property type="match status" value="1"/>
</dbReference>
<name>A0A8C0F7F4_BUBBB</name>
<keyword evidence="1" id="KW-0391">Immunity</keyword>
<protein>
    <recommendedName>
        <fullName evidence="4">Immunoglobulin V-set domain-containing protein</fullName>
    </recommendedName>
</protein>
<dbReference type="Ensembl" id="ENSBOBT00000014103.1">
    <property type="protein sequence ID" value="ENSBOBP00000013777.1"/>
    <property type="gene ID" value="ENSBOBG00000008687.1"/>
</dbReference>
<keyword evidence="3" id="KW-1280">Immunoglobulin</keyword>
<feature type="domain" description="Immunoglobulin V-set" evidence="4">
    <location>
        <begin position="87"/>
        <end position="170"/>
    </location>
</feature>
<dbReference type="InterPro" id="IPR013106">
    <property type="entry name" value="Ig_V-set"/>
</dbReference>
<dbReference type="GO" id="GO:0005576">
    <property type="term" value="C:extracellular region"/>
    <property type="evidence" value="ECO:0007669"/>
    <property type="project" value="UniProtKB-ARBA"/>
</dbReference>
<reference evidence="5" key="2">
    <citation type="submission" date="2025-09" db="UniProtKB">
        <authorList>
            <consortium name="Ensembl"/>
        </authorList>
    </citation>
    <scope>IDENTIFICATION</scope>
</reference>
<dbReference type="GO" id="GO:0002250">
    <property type="term" value="P:adaptive immune response"/>
    <property type="evidence" value="ECO:0007669"/>
    <property type="project" value="UniProtKB-KW"/>
</dbReference>
<dbReference type="Gene3D" id="2.60.40.10">
    <property type="entry name" value="Immunoglobulins"/>
    <property type="match status" value="1"/>
</dbReference>
<keyword evidence="6" id="KW-1185">Reference proteome</keyword>
<dbReference type="AlphaFoldDB" id="A0A8C0F7F4"/>
<sequence>MSPACSCHLYPCSDWNWFVPWALVPTAAGRCVIGPEGSQVPSAQPRSCLSLLGVKSWALLLSVFLWELVSLLPMVASGPKEGKVSGSLPLTCTVMGAPLDSPRYDWNCVRQAPGGELQFLGWIYPFGNNTGYAPPFQGRVSISADKDKNKISLQLHDLTALDTATYFCARQNTVMPVEGEAAQKGGVLLRWEGPFSK</sequence>
<dbReference type="SMART" id="SM00406">
    <property type="entry name" value="IGv"/>
    <property type="match status" value="1"/>
</dbReference>
<evidence type="ECO:0000313" key="5">
    <source>
        <dbReference type="Ensembl" id="ENSBOBP00000013777.1"/>
    </source>
</evidence>
<evidence type="ECO:0000256" key="1">
    <source>
        <dbReference type="ARBA" id="ARBA00022859"/>
    </source>
</evidence>
<organism evidence="5 6">
    <name type="scientific">Bubo bubo</name>
    <name type="common">Eurasian eagle-owl</name>
    <name type="synonym">Strix bubo</name>
    <dbReference type="NCBI Taxonomy" id="30461"/>
    <lineage>
        <taxon>Eukaryota</taxon>
        <taxon>Metazoa</taxon>
        <taxon>Chordata</taxon>
        <taxon>Craniata</taxon>
        <taxon>Vertebrata</taxon>
        <taxon>Euteleostomi</taxon>
        <taxon>Archelosauria</taxon>
        <taxon>Archosauria</taxon>
        <taxon>Dinosauria</taxon>
        <taxon>Saurischia</taxon>
        <taxon>Theropoda</taxon>
        <taxon>Coelurosauria</taxon>
        <taxon>Aves</taxon>
        <taxon>Neognathae</taxon>
        <taxon>Neoaves</taxon>
        <taxon>Telluraves</taxon>
        <taxon>Strigiformes</taxon>
        <taxon>Strigidae</taxon>
        <taxon>Bubo</taxon>
    </lineage>
</organism>
<evidence type="ECO:0000313" key="6">
    <source>
        <dbReference type="Proteomes" id="UP000694567"/>
    </source>
</evidence>
<evidence type="ECO:0000256" key="2">
    <source>
        <dbReference type="ARBA" id="ARBA00023130"/>
    </source>
</evidence>
<dbReference type="InterPro" id="IPR036179">
    <property type="entry name" value="Ig-like_dom_sf"/>
</dbReference>
<reference evidence="5" key="1">
    <citation type="submission" date="2025-08" db="UniProtKB">
        <authorList>
            <consortium name="Ensembl"/>
        </authorList>
    </citation>
    <scope>IDENTIFICATION</scope>
</reference>